<name>A0AAN7KGQ0_9MYRT</name>
<protein>
    <submittedName>
        <fullName evidence="1">Uncharacterized protein</fullName>
    </submittedName>
</protein>
<organism evidence="1 2">
    <name type="scientific">Trapa incisa</name>
    <dbReference type="NCBI Taxonomy" id="236973"/>
    <lineage>
        <taxon>Eukaryota</taxon>
        <taxon>Viridiplantae</taxon>
        <taxon>Streptophyta</taxon>
        <taxon>Embryophyta</taxon>
        <taxon>Tracheophyta</taxon>
        <taxon>Spermatophyta</taxon>
        <taxon>Magnoliopsida</taxon>
        <taxon>eudicotyledons</taxon>
        <taxon>Gunneridae</taxon>
        <taxon>Pentapetalae</taxon>
        <taxon>rosids</taxon>
        <taxon>malvids</taxon>
        <taxon>Myrtales</taxon>
        <taxon>Lythraceae</taxon>
        <taxon>Trapa</taxon>
    </lineage>
</organism>
<evidence type="ECO:0000313" key="1">
    <source>
        <dbReference type="EMBL" id="KAK4764258.1"/>
    </source>
</evidence>
<dbReference type="AlphaFoldDB" id="A0AAN7KGQ0"/>
<dbReference type="EMBL" id="JAXIOK010000008">
    <property type="protein sequence ID" value="KAK4764258.1"/>
    <property type="molecule type" value="Genomic_DNA"/>
</dbReference>
<reference evidence="1 2" key="1">
    <citation type="journal article" date="2023" name="Hortic Res">
        <title>Pangenome of water caltrop reveals structural variations and asymmetric subgenome divergence after allopolyploidization.</title>
        <authorList>
            <person name="Zhang X."/>
            <person name="Chen Y."/>
            <person name="Wang L."/>
            <person name="Yuan Y."/>
            <person name="Fang M."/>
            <person name="Shi L."/>
            <person name="Lu R."/>
            <person name="Comes H.P."/>
            <person name="Ma Y."/>
            <person name="Chen Y."/>
            <person name="Huang G."/>
            <person name="Zhou Y."/>
            <person name="Zheng Z."/>
            <person name="Qiu Y."/>
        </authorList>
    </citation>
    <scope>NUCLEOTIDE SEQUENCE [LARGE SCALE GENOMIC DNA]</scope>
    <source>
        <tissue evidence="1">Roots</tissue>
    </source>
</reference>
<gene>
    <name evidence="1" type="ORF">SAY87_013696</name>
</gene>
<keyword evidence="2" id="KW-1185">Reference proteome</keyword>
<proteinExistence type="predicted"/>
<dbReference type="Proteomes" id="UP001345219">
    <property type="component" value="Chromosome 11"/>
</dbReference>
<comment type="caution">
    <text evidence="1">The sequence shown here is derived from an EMBL/GenBank/DDBJ whole genome shotgun (WGS) entry which is preliminary data.</text>
</comment>
<evidence type="ECO:0000313" key="2">
    <source>
        <dbReference type="Proteomes" id="UP001345219"/>
    </source>
</evidence>
<sequence length="70" mass="7884">MEFKLLILVKFKGDAVVDEIFKRLEKLVFEIDAGKGHRKPGDGRQGFSHAFTMTLNKKGLCCLLQPPEPP</sequence>
<accession>A0AAN7KGQ0</accession>